<dbReference type="RefSeq" id="WP_090655711.1">
    <property type="nucleotide sequence ID" value="NZ_FOXQ01000002.1"/>
</dbReference>
<keyword evidence="1" id="KW-0812">Transmembrane</keyword>
<protein>
    <submittedName>
        <fullName evidence="2">Uncharacterized protein</fullName>
    </submittedName>
</protein>
<accession>A0A1I5TID4</accession>
<sequence>MDGKCRPDDEKNILDNELLIFNTLMENAKPQNTYDFEGNPDILKMYRKAVTNRAKSLIGTPYDLKFDFENFDSFSCIEFVWYCYKCLFPLHRIRVKDFEFLQSFKVPIIIPDVFVKNDFFKYIYSSVRQGGSKILLMEHVKKHRWALGWFLLSVFVWDVILMLLFCCCYHFNN</sequence>
<evidence type="ECO:0000256" key="1">
    <source>
        <dbReference type="SAM" id="Phobius"/>
    </source>
</evidence>
<dbReference type="InterPro" id="IPR038765">
    <property type="entry name" value="Papain-like_cys_pep_sf"/>
</dbReference>
<gene>
    <name evidence="2" type="ORF">SAMN05444277_102149</name>
</gene>
<keyword evidence="1" id="KW-1133">Transmembrane helix</keyword>
<evidence type="ECO:0000313" key="3">
    <source>
        <dbReference type="Proteomes" id="UP000199031"/>
    </source>
</evidence>
<keyword evidence="1" id="KW-0472">Membrane</keyword>
<proteinExistence type="predicted"/>
<evidence type="ECO:0000313" key="2">
    <source>
        <dbReference type="EMBL" id="SFP82824.1"/>
    </source>
</evidence>
<dbReference type="OrthoDB" id="195541at2"/>
<dbReference type="AlphaFoldDB" id="A0A1I5TID4"/>
<keyword evidence="3" id="KW-1185">Reference proteome</keyword>
<name>A0A1I5TID4_9BACT</name>
<dbReference type="Proteomes" id="UP000199031">
    <property type="component" value="Unassembled WGS sequence"/>
</dbReference>
<dbReference type="EMBL" id="FOXQ01000002">
    <property type="protein sequence ID" value="SFP82824.1"/>
    <property type="molecule type" value="Genomic_DNA"/>
</dbReference>
<dbReference type="STRING" id="1465490.SAMN05444277_102149"/>
<feature type="transmembrane region" description="Helical" evidence="1">
    <location>
        <begin position="146"/>
        <end position="172"/>
    </location>
</feature>
<reference evidence="2 3" key="1">
    <citation type="submission" date="2016-10" db="EMBL/GenBank/DDBJ databases">
        <authorList>
            <person name="de Groot N.N."/>
        </authorList>
    </citation>
    <scope>NUCLEOTIDE SEQUENCE [LARGE SCALE GENOMIC DNA]</scope>
    <source>
        <strain evidence="2 3">DSM 28286</strain>
    </source>
</reference>
<organism evidence="2 3">
    <name type="scientific">Parafilimonas terrae</name>
    <dbReference type="NCBI Taxonomy" id="1465490"/>
    <lineage>
        <taxon>Bacteria</taxon>
        <taxon>Pseudomonadati</taxon>
        <taxon>Bacteroidota</taxon>
        <taxon>Chitinophagia</taxon>
        <taxon>Chitinophagales</taxon>
        <taxon>Chitinophagaceae</taxon>
        <taxon>Parafilimonas</taxon>
    </lineage>
</organism>
<dbReference type="Gene3D" id="3.90.1720.10">
    <property type="entry name" value="endopeptidase domain like (from Nostoc punctiforme)"/>
    <property type="match status" value="1"/>
</dbReference>
<dbReference type="SUPFAM" id="SSF54001">
    <property type="entry name" value="Cysteine proteinases"/>
    <property type="match status" value="1"/>
</dbReference>